<feature type="transmembrane region" description="Helical" evidence="7">
    <location>
        <begin position="194"/>
        <end position="214"/>
    </location>
</feature>
<accession>A0A7W7T8D0</accession>
<evidence type="ECO:0000256" key="3">
    <source>
        <dbReference type="ARBA" id="ARBA00022475"/>
    </source>
</evidence>
<comment type="similarity">
    <text evidence="2">Belongs to the cytochrome ubiquinol oxidase subunit 2 family.</text>
</comment>
<sequence>MHALWVVLLSLLTAGYFALAGFDYGVGLLARFVGRDEAEHRRVLRAMTPFFLGNEVWLIAAAGVLFGAFPRLEGELLHAHHGTVVVLLCGLVAFTAAVQLRGTAPLWDVPLVGGALAVAAGWGVLLGDVVGGSPVLWAAGMVALFTLHGAVFLAWRLQGPLRARAIRYAGWAAVASGVFVVLALALGATVREPVLGVLGAVVAAAVLIGLRFALRAGAFRVAFGCSAAACVLPVLTVFAAQDVVTPEVMAHASTLRALSWVALAVIPVALAFQAFTWRLARAAR</sequence>
<organism evidence="8 9">
    <name type="scientific">Saccharothrix violaceirubra</name>
    <dbReference type="NCBI Taxonomy" id="413306"/>
    <lineage>
        <taxon>Bacteria</taxon>
        <taxon>Bacillati</taxon>
        <taxon>Actinomycetota</taxon>
        <taxon>Actinomycetes</taxon>
        <taxon>Pseudonocardiales</taxon>
        <taxon>Pseudonocardiaceae</taxon>
        <taxon>Saccharothrix</taxon>
    </lineage>
</organism>
<dbReference type="InterPro" id="IPR003317">
    <property type="entry name" value="Cyt-d_oxidase_su2"/>
</dbReference>
<dbReference type="PANTHER" id="PTHR43141">
    <property type="entry name" value="CYTOCHROME BD2 SUBUNIT II"/>
    <property type="match status" value="1"/>
</dbReference>
<proteinExistence type="inferred from homology"/>
<dbReference type="RefSeq" id="WP_184673939.1">
    <property type="nucleotide sequence ID" value="NZ_BAABAI010000028.1"/>
</dbReference>
<feature type="transmembrane region" description="Helical" evidence="7">
    <location>
        <begin position="6"/>
        <end position="29"/>
    </location>
</feature>
<dbReference type="Proteomes" id="UP000542674">
    <property type="component" value="Unassembled WGS sequence"/>
</dbReference>
<feature type="transmembrane region" description="Helical" evidence="7">
    <location>
        <begin position="221"/>
        <end position="240"/>
    </location>
</feature>
<dbReference type="EMBL" id="JACHJS010000001">
    <property type="protein sequence ID" value="MBB4968410.1"/>
    <property type="molecule type" value="Genomic_DNA"/>
</dbReference>
<gene>
    <name evidence="8" type="ORF">F4559_005769</name>
</gene>
<keyword evidence="5 7" id="KW-1133">Transmembrane helix</keyword>
<evidence type="ECO:0000256" key="5">
    <source>
        <dbReference type="ARBA" id="ARBA00022989"/>
    </source>
</evidence>
<evidence type="ECO:0000256" key="2">
    <source>
        <dbReference type="ARBA" id="ARBA00007543"/>
    </source>
</evidence>
<dbReference type="AlphaFoldDB" id="A0A7W7T8D0"/>
<name>A0A7W7T8D0_9PSEU</name>
<keyword evidence="9" id="KW-1185">Reference proteome</keyword>
<comment type="caution">
    <text evidence="8">The sequence shown here is derived from an EMBL/GenBank/DDBJ whole genome shotgun (WGS) entry which is preliminary data.</text>
</comment>
<feature type="transmembrane region" description="Helical" evidence="7">
    <location>
        <begin position="168"/>
        <end position="188"/>
    </location>
</feature>
<keyword evidence="3" id="KW-1003">Cell membrane</keyword>
<feature type="transmembrane region" description="Helical" evidence="7">
    <location>
        <begin position="81"/>
        <end position="100"/>
    </location>
</feature>
<dbReference type="GO" id="GO:0019646">
    <property type="term" value="P:aerobic electron transport chain"/>
    <property type="evidence" value="ECO:0007669"/>
    <property type="project" value="TreeGrafter"/>
</dbReference>
<dbReference type="GO" id="GO:0005886">
    <property type="term" value="C:plasma membrane"/>
    <property type="evidence" value="ECO:0007669"/>
    <property type="project" value="UniProtKB-SubCell"/>
</dbReference>
<dbReference type="GO" id="GO:0009055">
    <property type="term" value="F:electron transfer activity"/>
    <property type="evidence" value="ECO:0007669"/>
    <property type="project" value="TreeGrafter"/>
</dbReference>
<keyword evidence="6 7" id="KW-0472">Membrane</keyword>
<keyword evidence="8" id="KW-0560">Oxidoreductase</keyword>
<dbReference type="EC" id="1.10.3.-" evidence="8"/>
<evidence type="ECO:0000256" key="1">
    <source>
        <dbReference type="ARBA" id="ARBA00004651"/>
    </source>
</evidence>
<evidence type="ECO:0000313" key="9">
    <source>
        <dbReference type="Proteomes" id="UP000542674"/>
    </source>
</evidence>
<feature type="transmembrane region" description="Helical" evidence="7">
    <location>
        <begin position="107"/>
        <end position="125"/>
    </location>
</feature>
<evidence type="ECO:0000256" key="4">
    <source>
        <dbReference type="ARBA" id="ARBA00022692"/>
    </source>
</evidence>
<feature type="transmembrane region" description="Helical" evidence="7">
    <location>
        <begin position="137"/>
        <end position="156"/>
    </location>
</feature>
<keyword evidence="4 7" id="KW-0812">Transmembrane</keyword>
<dbReference type="PANTHER" id="PTHR43141:SF4">
    <property type="entry name" value="CYTOCHROME BD2 SUBUNIT II"/>
    <property type="match status" value="1"/>
</dbReference>
<dbReference type="GO" id="GO:0016682">
    <property type="term" value="F:oxidoreductase activity, acting on diphenols and related substances as donors, oxygen as acceptor"/>
    <property type="evidence" value="ECO:0007669"/>
    <property type="project" value="TreeGrafter"/>
</dbReference>
<reference evidence="8 9" key="1">
    <citation type="submission" date="2020-08" db="EMBL/GenBank/DDBJ databases">
        <title>Sequencing the genomes of 1000 actinobacteria strains.</title>
        <authorList>
            <person name="Klenk H.-P."/>
        </authorList>
    </citation>
    <scope>NUCLEOTIDE SEQUENCE [LARGE SCALE GENOMIC DNA]</scope>
    <source>
        <strain evidence="8 9">DSM 45084</strain>
    </source>
</reference>
<feature type="transmembrane region" description="Helical" evidence="7">
    <location>
        <begin position="50"/>
        <end position="69"/>
    </location>
</feature>
<protein>
    <submittedName>
        <fullName evidence="8">Cytochrome d ubiquinol oxidase subunit II</fullName>
        <ecNumber evidence="8">1.10.3.-</ecNumber>
    </submittedName>
</protein>
<dbReference type="GO" id="GO:0070069">
    <property type="term" value="C:cytochrome complex"/>
    <property type="evidence" value="ECO:0007669"/>
    <property type="project" value="TreeGrafter"/>
</dbReference>
<evidence type="ECO:0000313" key="8">
    <source>
        <dbReference type="EMBL" id="MBB4968410.1"/>
    </source>
</evidence>
<evidence type="ECO:0000256" key="7">
    <source>
        <dbReference type="SAM" id="Phobius"/>
    </source>
</evidence>
<feature type="transmembrane region" description="Helical" evidence="7">
    <location>
        <begin position="260"/>
        <end position="280"/>
    </location>
</feature>
<evidence type="ECO:0000256" key="6">
    <source>
        <dbReference type="ARBA" id="ARBA00023136"/>
    </source>
</evidence>
<dbReference type="Pfam" id="PF02322">
    <property type="entry name" value="Cyt_bd_oxida_II"/>
    <property type="match status" value="1"/>
</dbReference>
<comment type="subcellular location">
    <subcellularLocation>
        <location evidence="1">Cell membrane</location>
        <topology evidence="1">Multi-pass membrane protein</topology>
    </subcellularLocation>
</comment>